<dbReference type="Pfam" id="PF00534">
    <property type="entry name" value="Glycos_transf_1"/>
    <property type="match status" value="1"/>
</dbReference>
<protein>
    <recommendedName>
        <fullName evidence="2">Glycosyl transferase family 1 domain-containing protein</fullName>
    </recommendedName>
</protein>
<evidence type="ECO:0000313" key="4">
    <source>
        <dbReference type="Proteomes" id="UP000069015"/>
    </source>
</evidence>
<evidence type="ECO:0000256" key="1">
    <source>
        <dbReference type="SAM" id="Phobius"/>
    </source>
</evidence>
<dbReference type="SUPFAM" id="SSF53756">
    <property type="entry name" value="UDP-Glycosyltransferase/glycogen phosphorylase"/>
    <property type="match status" value="1"/>
</dbReference>
<dbReference type="Proteomes" id="UP000069015">
    <property type="component" value="Chromosome 1"/>
</dbReference>
<feature type="transmembrane region" description="Helical" evidence="1">
    <location>
        <begin position="71"/>
        <end position="93"/>
    </location>
</feature>
<keyword evidence="1" id="KW-1133">Transmembrane helix</keyword>
<dbReference type="RefSeq" id="WP_058796463.1">
    <property type="nucleotide sequence ID" value="NZ_CP013611.1"/>
</dbReference>
<dbReference type="Gene3D" id="3.40.50.2000">
    <property type="entry name" value="Glycogen Phosphorylase B"/>
    <property type="match status" value="1"/>
</dbReference>
<evidence type="ECO:0000259" key="2">
    <source>
        <dbReference type="Pfam" id="PF00534"/>
    </source>
</evidence>
<name>A0A0U3HJS7_9GAMM</name>
<keyword evidence="1" id="KW-0812">Transmembrane</keyword>
<reference evidence="3 4" key="1">
    <citation type="submission" date="2015-12" db="EMBL/GenBank/DDBJ databases">
        <title>Complete genome sequence of Pseudoalteromonas rubra SCSIO 6842, harboring a conjugative plasmid.</title>
        <authorList>
            <person name="Li B."/>
            <person name="Wang X."/>
        </authorList>
    </citation>
    <scope>NUCLEOTIDE SEQUENCE [LARGE SCALE GENOMIC DNA]</scope>
    <source>
        <strain evidence="3 4">SCSIO 6842</strain>
    </source>
</reference>
<organism evidence="3 4">
    <name type="scientific">Pseudoalteromonas rubra</name>
    <dbReference type="NCBI Taxonomy" id="43658"/>
    <lineage>
        <taxon>Bacteria</taxon>
        <taxon>Pseudomonadati</taxon>
        <taxon>Pseudomonadota</taxon>
        <taxon>Gammaproteobacteria</taxon>
        <taxon>Alteromonadales</taxon>
        <taxon>Pseudoalteromonadaceae</taxon>
        <taxon>Pseudoalteromonas</taxon>
    </lineage>
</organism>
<dbReference type="AlphaFoldDB" id="A0A0U3HJS7"/>
<evidence type="ECO:0000313" key="3">
    <source>
        <dbReference type="EMBL" id="ALU43221.1"/>
    </source>
</evidence>
<dbReference type="InterPro" id="IPR001296">
    <property type="entry name" value="Glyco_trans_1"/>
</dbReference>
<gene>
    <name evidence="3" type="ORF">AT705_09865</name>
</gene>
<sequence>MARSGASALICDHHLDPRLRKRASWLKNAFGICDVYVDPCRGQHFQADNEETEHLTLSQARLSQLKQYEMIYISGAKIILSFFFKFLLLRYFYKVELVYEIPDLPLRSHSKLKNRINSVLFYLFVKILFKRVVITSRAFLRKLPKKLDYFECENLPSPKLLGTASPVNLEKKEKLTISFVGVIRYLSQMELLIKFASLHRHVRVEFHGGPDENVNKLKALHEKYCSKGDVEFFGKFDTSTLPRIYSETDFVYSVYDSKQENVKLALPNKLYESIIYKVPLIVSTDTFLHERVLEEANGFGVDSHSYEQFEKDMLDGIERQYQFNYDKLKNQIICQESYFLNWLVNKS</sequence>
<feature type="domain" description="Glycosyl transferase family 1" evidence="2">
    <location>
        <begin position="167"/>
        <end position="318"/>
    </location>
</feature>
<proteinExistence type="predicted"/>
<dbReference type="EMBL" id="CP013611">
    <property type="protein sequence ID" value="ALU43221.1"/>
    <property type="molecule type" value="Genomic_DNA"/>
</dbReference>
<keyword evidence="1" id="KW-0472">Membrane</keyword>
<accession>A0A0U3HJS7</accession>
<dbReference type="GO" id="GO:0016757">
    <property type="term" value="F:glycosyltransferase activity"/>
    <property type="evidence" value="ECO:0007669"/>
    <property type="project" value="InterPro"/>
</dbReference>
<dbReference type="KEGG" id="prr:AT705_09865"/>